<keyword evidence="10" id="KW-1133">Transmembrane helix</keyword>
<dbReference type="SUPFAM" id="SSF52743">
    <property type="entry name" value="Subtilisin-like"/>
    <property type="match status" value="1"/>
</dbReference>
<evidence type="ECO:0000256" key="5">
    <source>
        <dbReference type="ARBA" id="ARBA00022801"/>
    </source>
</evidence>
<dbReference type="InterPro" id="IPR046450">
    <property type="entry name" value="PA_dom_sf"/>
</dbReference>
<organism evidence="15 16">
    <name type="scientific">Neiella holothuriorum</name>
    <dbReference type="NCBI Taxonomy" id="2870530"/>
    <lineage>
        <taxon>Bacteria</taxon>
        <taxon>Pseudomonadati</taxon>
        <taxon>Pseudomonadota</taxon>
        <taxon>Gammaproteobacteria</taxon>
        <taxon>Alteromonadales</taxon>
        <taxon>Echinimonadaceae</taxon>
        <taxon>Neiella</taxon>
    </lineage>
</organism>
<evidence type="ECO:0000256" key="10">
    <source>
        <dbReference type="SAM" id="Phobius"/>
    </source>
</evidence>
<dbReference type="Pfam" id="PF02225">
    <property type="entry name" value="PA"/>
    <property type="match status" value="1"/>
</dbReference>
<gene>
    <name evidence="15" type="ORF">K0504_14340</name>
</gene>
<evidence type="ECO:0000256" key="11">
    <source>
        <dbReference type="SAM" id="SignalP"/>
    </source>
</evidence>
<dbReference type="InterPro" id="IPR015500">
    <property type="entry name" value="Peptidase_S8_subtilisin-rel"/>
</dbReference>
<evidence type="ECO:0000256" key="1">
    <source>
        <dbReference type="ARBA" id="ARBA00011073"/>
    </source>
</evidence>
<feature type="chain" id="PRO_5045679082" evidence="11">
    <location>
        <begin position="21"/>
        <end position="1186"/>
    </location>
</feature>
<dbReference type="Gene3D" id="2.60.40.10">
    <property type="entry name" value="Immunoglobulins"/>
    <property type="match status" value="1"/>
</dbReference>
<keyword evidence="4 11" id="KW-0732">Signal</keyword>
<dbReference type="InterPro" id="IPR023828">
    <property type="entry name" value="Peptidase_S8_Ser-AS"/>
</dbReference>
<proteinExistence type="inferred from homology"/>
<dbReference type="PROSITE" id="PS00138">
    <property type="entry name" value="SUBTILASE_SER"/>
    <property type="match status" value="1"/>
</dbReference>
<keyword evidence="2" id="KW-0964">Secreted</keyword>
<dbReference type="Gene3D" id="3.40.50.200">
    <property type="entry name" value="Peptidase S8/S53 domain"/>
    <property type="match status" value="1"/>
</dbReference>
<feature type="signal peptide" evidence="11">
    <location>
        <begin position="1"/>
        <end position="20"/>
    </location>
</feature>
<dbReference type="RefSeq" id="WP_220104840.1">
    <property type="nucleotide sequence ID" value="NZ_JAHZSS010000020.1"/>
</dbReference>
<keyword evidence="16" id="KW-1185">Reference proteome</keyword>
<dbReference type="PRINTS" id="PR00723">
    <property type="entry name" value="SUBTILISIN"/>
</dbReference>
<keyword evidence="5 8" id="KW-0378">Hydrolase</keyword>
<feature type="active site" description="Charge relay system" evidence="8">
    <location>
        <position position="200"/>
    </location>
</feature>
<protein>
    <submittedName>
        <fullName evidence="15">S8 family serine peptidase</fullName>
    </submittedName>
</protein>
<dbReference type="PROSITE" id="PS00136">
    <property type="entry name" value="SUBTILASE_ASP"/>
    <property type="match status" value="1"/>
</dbReference>
<keyword evidence="7" id="KW-0325">Glycoprotein</keyword>
<dbReference type="PROSITE" id="PS00137">
    <property type="entry name" value="SUBTILASE_HIS"/>
    <property type="match status" value="1"/>
</dbReference>
<dbReference type="Pfam" id="PF05922">
    <property type="entry name" value="Inhibitor_I9"/>
    <property type="match status" value="1"/>
</dbReference>
<dbReference type="CDD" id="cd02120">
    <property type="entry name" value="PA_subtilisin_like"/>
    <property type="match status" value="1"/>
</dbReference>
<dbReference type="InterPro" id="IPR023827">
    <property type="entry name" value="Peptidase_S8_Asp-AS"/>
</dbReference>
<feature type="domain" description="Peptidase S8/S53" evidence="12">
    <location>
        <begin position="191"/>
        <end position="662"/>
    </location>
</feature>
<feature type="active site" description="Charge relay system" evidence="8">
    <location>
        <position position="282"/>
    </location>
</feature>
<feature type="domain" description="Inhibitor I9" evidence="14">
    <location>
        <begin position="111"/>
        <end position="159"/>
    </location>
</feature>
<keyword evidence="10" id="KW-0812">Transmembrane</keyword>
<evidence type="ECO:0000259" key="14">
    <source>
        <dbReference type="Pfam" id="PF05922"/>
    </source>
</evidence>
<feature type="active site" description="Charge relay system" evidence="8">
    <location>
        <position position="621"/>
    </location>
</feature>
<dbReference type="CDD" id="cd04852">
    <property type="entry name" value="Peptidases_S8_3"/>
    <property type="match status" value="1"/>
</dbReference>
<dbReference type="Proteomes" id="UP001166251">
    <property type="component" value="Unassembled WGS sequence"/>
</dbReference>
<sequence length="1186" mass="125903">MHIKHLMLPALLLACSTAGAQASDDVQTGNVIAQGDQLKKLKTSYKKNRDNLYFIQFNDEPLASYKGGISNLAATSLNAAPSNRSASGQLDVHSAVSLQYKGYLAAQQAQALSSLSQKLSRKLNVKHSYQTVLNAVAVELEDSEVKAVMRDASVRNVEKIGMHYLHTANGPSFIQAPAVWSGEGSFAGSKGEGVIVGIIDTGINAAHPSFADVGADGYDHTNPLGEGVYLGDCVEYAKFCNDKLIGIVSYSDIIDYYPEVVNPTEFDDIDDKLKVGYDFQGHGSHVASTAAGNILHDVNYYMNVTDDEGSIGAPSSFNFDMVSGVAPHANIVSYQVCDLYGCYPELTALAVEHAIENGVNVMNYSIGGSARDPWSSVDAEAFLNAREAGIHVATSAGNSGPDPETIGAPGNAPWITTVAAYTHDRHFTPKMLTAFEGGQSILADIEGVAATTGYSGKVVLAADYDDAGCLSPFAANTFNGEIVVCERGDIARVRKGLNVQEGGAGGLILMNVDGGAETLDADNHIIPAIHINAEDGQLLVDWLSEGNDHSVTITASSLTSDPDAADVAGAFTSRGPNLPYANIFSPDIAGPGVDIYAADAEDKPFDSEGGNIPYVVMSGTSMSSPHVAGALALIHSVHPDWTPAQVQSAVMGTAHRLTYTDDEGTGDKVRSDFFSQGAGSIRIQDAIHAGLILDITYQEYLSADPYAGGDPTTLNSTSIALDSCLGTCEWQRTVTATADGTWTANYEYLNPGFELTATPSQFTLEAGESQTITFSASSNIELEDESVHGYVIFESASEALSDTHFQATIGFRGGEIAESVSASLNNVDNTIVIKDVVTSGSNDLQARGFGLFEAVTVEGTAQGASNDSERNSPARYQSTIFSHQIIVEPYTKKLVVEIIDSTAPDMDLYVGIDENDDGKPDSIEMYYSLLCVSGREDSAEYCELDKPPVGNYWIFAHNFAGSSEFEPDSVTIRIGHLPYRYTASFDIDAPTVAEESVPFDVTLAVNGYLTDNESVIELEAGKFYYGLLEMGTTESLKTNIGTTVIGIRGLAPVNSAPMKTEMFADQGYDIDGDSLAISIDLNEWFSDADGDDLSFDMESELNAEISDGILTATLTEAAEYTVQLTVSDGSNTTSESFVMTVTKQESSTQPDPSPVSGGSGGGTFGVLSLLMAGGLLAFRRRLKSIA</sequence>
<dbReference type="PROSITE" id="PS51892">
    <property type="entry name" value="SUBTILASE"/>
    <property type="match status" value="1"/>
</dbReference>
<keyword evidence="6 8" id="KW-0720">Serine protease</keyword>
<reference evidence="15" key="1">
    <citation type="submission" date="2021-07" db="EMBL/GenBank/DDBJ databases">
        <title>Neiella marina sp. nov., isolated from the intestinal content of sea cucumber Apostichopus japonicus.</title>
        <authorList>
            <person name="Bai X."/>
        </authorList>
    </citation>
    <scope>NUCLEOTIDE SEQUENCE</scope>
    <source>
        <strain evidence="15">126</strain>
    </source>
</reference>
<evidence type="ECO:0000256" key="9">
    <source>
        <dbReference type="RuleBase" id="RU003355"/>
    </source>
</evidence>
<comment type="caution">
    <text evidence="15">The sequence shown here is derived from an EMBL/GenBank/DDBJ whole genome shotgun (WGS) entry which is preliminary data.</text>
</comment>
<dbReference type="InterPro" id="IPR034197">
    <property type="entry name" value="Peptidases_S8_3"/>
</dbReference>
<dbReference type="InterPro" id="IPR010259">
    <property type="entry name" value="S8pro/Inhibitor_I9"/>
</dbReference>
<evidence type="ECO:0000313" key="16">
    <source>
        <dbReference type="Proteomes" id="UP001166251"/>
    </source>
</evidence>
<dbReference type="Gene3D" id="3.50.30.30">
    <property type="match status" value="1"/>
</dbReference>
<dbReference type="InterPro" id="IPR013783">
    <property type="entry name" value="Ig-like_fold"/>
</dbReference>
<dbReference type="InterPro" id="IPR003137">
    <property type="entry name" value="PA_domain"/>
</dbReference>
<dbReference type="PROSITE" id="PS51257">
    <property type="entry name" value="PROKAR_LIPOPROTEIN"/>
    <property type="match status" value="1"/>
</dbReference>
<feature type="domain" description="PA" evidence="13">
    <location>
        <begin position="455"/>
        <end position="539"/>
    </location>
</feature>
<evidence type="ECO:0000259" key="13">
    <source>
        <dbReference type="Pfam" id="PF02225"/>
    </source>
</evidence>
<evidence type="ECO:0000256" key="8">
    <source>
        <dbReference type="PROSITE-ProRule" id="PRU01240"/>
    </source>
</evidence>
<name>A0ABS7EIN1_9GAMM</name>
<evidence type="ECO:0000256" key="4">
    <source>
        <dbReference type="ARBA" id="ARBA00022729"/>
    </source>
</evidence>
<accession>A0ABS7EIN1</accession>
<keyword evidence="10" id="KW-0472">Membrane</keyword>
<comment type="similarity">
    <text evidence="1 8 9">Belongs to the peptidase S8 family.</text>
</comment>
<dbReference type="InterPro" id="IPR045051">
    <property type="entry name" value="SBT"/>
</dbReference>
<evidence type="ECO:0000256" key="2">
    <source>
        <dbReference type="ARBA" id="ARBA00022525"/>
    </source>
</evidence>
<evidence type="ECO:0000256" key="7">
    <source>
        <dbReference type="ARBA" id="ARBA00023180"/>
    </source>
</evidence>
<dbReference type="EMBL" id="JAHZSS010000020">
    <property type="protein sequence ID" value="MBW8192212.1"/>
    <property type="molecule type" value="Genomic_DNA"/>
</dbReference>
<evidence type="ECO:0000256" key="3">
    <source>
        <dbReference type="ARBA" id="ARBA00022670"/>
    </source>
</evidence>
<dbReference type="InterPro" id="IPR022398">
    <property type="entry name" value="Peptidase_S8_His-AS"/>
</dbReference>
<dbReference type="PANTHER" id="PTHR10795">
    <property type="entry name" value="PROPROTEIN CONVERTASE SUBTILISIN/KEXIN"/>
    <property type="match status" value="1"/>
</dbReference>
<evidence type="ECO:0000259" key="12">
    <source>
        <dbReference type="Pfam" id="PF00082"/>
    </source>
</evidence>
<evidence type="ECO:0000313" key="15">
    <source>
        <dbReference type="EMBL" id="MBW8192212.1"/>
    </source>
</evidence>
<dbReference type="InterPro" id="IPR000209">
    <property type="entry name" value="Peptidase_S8/S53_dom"/>
</dbReference>
<dbReference type="InterPro" id="IPR036852">
    <property type="entry name" value="Peptidase_S8/S53_dom_sf"/>
</dbReference>
<feature type="transmembrane region" description="Helical" evidence="10">
    <location>
        <begin position="1157"/>
        <end position="1178"/>
    </location>
</feature>
<keyword evidence="3 8" id="KW-0645">Protease</keyword>
<dbReference type="SUPFAM" id="SSF52025">
    <property type="entry name" value="PA domain"/>
    <property type="match status" value="1"/>
</dbReference>
<evidence type="ECO:0000256" key="6">
    <source>
        <dbReference type="ARBA" id="ARBA00022825"/>
    </source>
</evidence>
<dbReference type="Pfam" id="PF00082">
    <property type="entry name" value="Peptidase_S8"/>
    <property type="match status" value="1"/>
</dbReference>